<evidence type="ECO:0000259" key="1">
    <source>
        <dbReference type="Pfam" id="PF02354"/>
    </source>
</evidence>
<dbReference type="EMBL" id="KL531745">
    <property type="protein sequence ID" value="KFO93016.1"/>
    <property type="molecule type" value="Genomic_DNA"/>
</dbReference>
<proteinExistence type="predicted"/>
<dbReference type="InterPro" id="IPR003334">
    <property type="entry name" value="GPCR_2_latrophilin_rcpt_C"/>
</dbReference>
<feature type="non-terminal residue" evidence="2">
    <location>
        <position position="1"/>
    </location>
</feature>
<dbReference type="Pfam" id="PF02354">
    <property type="entry name" value="Latrophilin"/>
    <property type="match status" value="1"/>
</dbReference>
<evidence type="ECO:0000313" key="2">
    <source>
        <dbReference type="EMBL" id="KFO93016.1"/>
    </source>
</evidence>
<evidence type="ECO:0000313" key="3">
    <source>
        <dbReference type="Proteomes" id="UP000054064"/>
    </source>
</evidence>
<accession>A0A091HB11</accession>
<gene>
    <name evidence="2" type="ORF">N320_11139</name>
</gene>
<feature type="non-terminal residue" evidence="2">
    <location>
        <position position="38"/>
    </location>
</feature>
<reference evidence="2 3" key="1">
    <citation type="submission" date="2014-04" db="EMBL/GenBank/DDBJ databases">
        <title>Genome evolution of avian class.</title>
        <authorList>
            <person name="Zhang G."/>
            <person name="Li C."/>
        </authorList>
    </citation>
    <scope>NUCLEOTIDE SEQUENCE [LARGE SCALE GENOMIC DNA]</scope>
    <source>
        <strain evidence="2">BGI_N320</strain>
    </source>
</reference>
<name>A0A091HB11_BUCRH</name>
<feature type="domain" description="GPCR family 2 latrophilin C-terminal" evidence="1">
    <location>
        <begin position="1"/>
        <end position="38"/>
    </location>
</feature>
<dbReference type="GO" id="GO:0004930">
    <property type="term" value="F:G protein-coupled receptor activity"/>
    <property type="evidence" value="ECO:0007669"/>
    <property type="project" value="InterPro"/>
</dbReference>
<protein>
    <submittedName>
        <fullName evidence="2">Latrophilin-3</fullName>
    </submittedName>
</protein>
<dbReference type="Proteomes" id="UP000054064">
    <property type="component" value="Unassembled WGS sequence"/>
</dbReference>
<organism evidence="2 3">
    <name type="scientific">Buceros rhinoceros silvestris</name>
    <dbReference type="NCBI Taxonomy" id="175836"/>
    <lineage>
        <taxon>Eukaryota</taxon>
        <taxon>Metazoa</taxon>
        <taxon>Chordata</taxon>
        <taxon>Craniata</taxon>
        <taxon>Vertebrata</taxon>
        <taxon>Euteleostomi</taxon>
        <taxon>Archelosauria</taxon>
        <taxon>Archosauria</taxon>
        <taxon>Dinosauria</taxon>
        <taxon>Saurischia</taxon>
        <taxon>Theropoda</taxon>
        <taxon>Coelurosauria</taxon>
        <taxon>Aves</taxon>
        <taxon>Neognathae</taxon>
        <taxon>Neoaves</taxon>
        <taxon>Telluraves</taxon>
        <taxon>Coraciimorphae</taxon>
        <taxon>Bucerotiformes</taxon>
        <taxon>Bucerotidae</taxon>
        <taxon>Buceros</taxon>
    </lineage>
</organism>
<sequence>NHLITNALLRPHGTNNPYNTLLGESAVYNNPSVSMYNA</sequence>
<dbReference type="AlphaFoldDB" id="A0A091HB11"/>
<keyword evidence="3" id="KW-1185">Reference proteome</keyword>
<dbReference type="GO" id="GO:0016020">
    <property type="term" value="C:membrane"/>
    <property type="evidence" value="ECO:0007669"/>
    <property type="project" value="InterPro"/>
</dbReference>